<organism evidence="1 2">
    <name type="scientific">Phyllobacterium phragmitis</name>
    <dbReference type="NCBI Taxonomy" id="2670329"/>
    <lineage>
        <taxon>Bacteria</taxon>
        <taxon>Pseudomonadati</taxon>
        <taxon>Pseudomonadota</taxon>
        <taxon>Alphaproteobacteria</taxon>
        <taxon>Hyphomicrobiales</taxon>
        <taxon>Phyllobacteriaceae</taxon>
        <taxon>Phyllobacterium</taxon>
    </lineage>
</organism>
<dbReference type="AlphaFoldDB" id="A0A2S9IIK9"/>
<proteinExistence type="predicted"/>
<protein>
    <submittedName>
        <fullName evidence="1">Uncharacterized protein</fullName>
    </submittedName>
</protein>
<accession>A0A2S9IIK9</accession>
<evidence type="ECO:0000313" key="2">
    <source>
        <dbReference type="Proteomes" id="UP000239434"/>
    </source>
</evidence>
<feature type="non-terminal residue" evidence="1">
    <location>
        <position position="117"/>
    </location>
</feature>
<gene>
    <name evidence="1" type="ORF">C5748_27415</name>
</gene>
<dbReference type="Proteomes" id="UP000239434">
    <property type="component" value="Unassembled WGS sequence"/>
</dbReference>
<keyword evidence="2" id="KW-1185">Reference proteome</keyword>
<dbReference type="EMBL" id="PVBR01000081">
    <property type="protein sequence ID" value="PRD40366.1"/>
    <property type="molecule type" value="Genomic_DNA"/>
</dbReference>
<reference evidence="1 2" key="1">
    <citation type="submission" date="2018-02" db="EMBL/GenBank/DDBJ databases">
        <title>The draft genome of Phyllobacterium sp. 1N-3.</title>
        <authorList>
            <person name="Liu L."/>
            <person name="Li L."/>
            <person name="Zhang X."/>
            <person name="Wang T."/>
            <person name="Liang L."/>
        </authorList>
    </citation>
    <scope>NUCLEOTIDE SEQUENCE [LARGE SCALE GENOMIC DNA]</scope>
    <source>
        <strain evidence="1 2">1N-3</strain>
    </source>
</reference>
<evidence type="ECO:0000313" key="1">
    <source>
        <dbReference type="EMBL" id="PRD40366.1"/>
    </source>
</evidence>
<comment type="caution">
    <text evidence="1">The sequence shown here is derived from an EMBL/GenBank/DDBJ whole genome shotgun (WGS) entry which is preliminary data.</text>
</comment>
<sequence>MTESSVPTGEQKPIPSFQFSTESIAAKEQFDSYRDFMTPLSDVEPLAPSGSGFRAHAKVYDLGALQLASLYSDPASFSYSRKHMRQFGMEHWSLNLITEGGISYASGNGLKGSSGDM</sequence>
<name>A0A2S9IIK9_9HYPH</name>